<evidence type="ECO:0000313" key="2">
    <source>
        <dbReference type="Proteomes" id="UP000245124"/>
    </source>
</evidence>
<organism evidence="1 2">
    <name type="scientific">Nostoc commune NIES-4072</name>
    <dbReference type="NCBI Taxonomy" id="2005467"/>
    <lineage>
        <taxon>Bacteria</taxon>
        <taxon>Bacillati</taxon>
        <taxon>Cyanobacteriota</taxon>
        <taxon>Cyanophyceae</taxon>
        <taxon>Nostocales</taxon>
        <taxon>Nostocaceae</taxon>
        <taxon>Nostoc</taxon>
    </lineage>
</organism>
<dbReference type="EMBL" id="BDUD01000001">
    <property type="protein sequence ID" value="GBG16840.1"/>
    <property type="molecule type" value="Genomic_DNA"/>
</dbReference>
<dbReference type="Proteomes" id="UP000245124">
    <property type="component" value="Unassembled WGS sequence"/>
</dbReference>
<comment type="caution">
    <text evidence="1">The sequence shown here is derived from an EMBL/GenBank/DDBJ whole genome shotgun (WGS) entry which is preliminary data.</text>
</comment>
<dbReference type="AlphaFoldDB" id="A0A2R5FEI4"/>
<protein>
    <submittedName>
        <fullName evidence="1">Uncharacterized protein</fullName>
    </submittedName>
</protein>
<evidence type="ECO:0000313" key="1">
    <source>
        <dbReference type="EMBL" id="GBG16840.1"/>
    </source>
</evidence>
<accession>A0A2R5FEI4</accession>
<proteinExistence type="predicted"/>
<name>A0A2R5FEI4_NOSCO</name>
<keyword evidence="2" id="KW-1185">Reference proteome</keyword>
<reference evidence="1 2" key="1">
    <citation type="submission" date="2017-06" db="EMBL/GenBank/DDBJ databases">
        <title>Genome sequencing of cyanobaciteial culture collection at National Institute for Environmental Studies (NIES).</title>
        <authorList>
            <person name="Hirose Y."/>
            <person name="Shimura Y."/>
            <person name="Fujisawa T."/>
            <person name="Nakamura Y."/>
            <person name="Kawachi M."/>
        </authorList>
    </citation>
    <scope>NUCLEOTIDE SEQUENCE [LARGE SCALE GENOMIC DNA]</scope>
    <source>
        <strain evidence="1 2">NIES-4072</strain>
    </source>
</reference>
<gene>
    <name evidence="1" type="ORF">NIES4072_04860</name>
</gene>
<sequence length="55" mass="6113">MGETPYSPSGILPQALASTFGRRPHWLGYTDKTHEGGLETLGFIVLTYLTQPRFC</sequence>